<dbReference type="InterPro" id="IPR013078">
    <property type="entry name" value="His_Pase_superF_clade-1"/>
</dbReference>
<dbReference type="NCBIfam" id="TIGR00797">
    <property type="entry name" value="matE"/>
    <property type="match status" value="1"/>
</dbReference>
<evidence type="ECO:0000256" key="4">
    <source>
        <dbReference type="ARBA" id="ARBA00022989"/>
    </source>
</evidence>
<proteinExistence type="inferred from homology"/>
<keyword evidence="5 6" id="KW-0472">Membrane</keyword>
<dbReference type="CDD" id="cd13136">
    <property type="entry name" value="MATE_DinF_like"/>
    <property type="match status" value="1"/>
</dbReference>
<keyword evidence="8" id="KW-1185">Reference proteome</keyword>
<feature type="transmembrane region" description="Helical" evidence="6">
    <location>
        <begin position="436"/>
        <end position="453"/>
    </location>
</feature>
<dbReference type="InterPro" id="IPR044644">
    <property type="entry name" value="DinF-like"/>
</dbReference>
<dbReference type="Pfam" id="PF01554">
    <property type="entry name" value="MatE"/>
    <property type="match status" value="2"/>
</dbReference>
<dbReference type="SUPFAM" id="SSF53254">
    <property type="entry name" value="Phosphoglycerate mutase-like"/>
    <property type="match status" value="1"/>
</dbReference>
<feature type="transmembrane region" description="Helical" evidence="6">
    <location>
        <begin position="320"/>
        <end position="339"/>
    </location>
</feature>
<evidence type="ECO:0000256" key="5">
    <source>
        <dbReference type="ARBA" id="ARBA00023136"/>
    </source>
</evidence>
<accession>A0ABQ8CGI0</accession>
<name>A0ABQ8CGI0_BRANA</name>
<dbReference type="Proteomes" id="UP000824890">
    <property type="component" value="Unassembled WGS sequence"/>
</dbReference>
<protein>
    <recommendedName>
        <fullName evidence="6">Protein DETOXIFICATION</fullName>
    </recommendedName>
    <alternativeName>
        <fullName evidence="6">Multidrug and toxic compound extrusion protein</fullName>
    </alternativeName>
</protein>
<dbReference type="CDD" id="cd07067">
    <property type="entry name" value="HP_PGM_like"/>
    <property type="match status" value="1"/>
</dbReference>
<feature type="transmembrane region" description="Helical" evidence="6">
    <location>
        <begin position="400"/>
        <end position="424"/>
    </location>
</feature>
<dbReference type="PANTHER" id="PTHR42893:SF45">
    <property type="entry name" value="PROTEIN DETOXIFICATION 45, CHLOROPLASTIC"/>
    <property type="match status" value="1"/>
</dbReference>
<evidence type="ECO:0000256" key="3">
    <source>
        <dbReference type="ARBA" id="ARBA00022692"/>
    </source>
</evidence>
<dbReference type="Pfam" id="PF00300">
    <property type="entry name" value="His_Phos_1"/>
    <property type="match status" value="1"/>
</dbReference>
<organism evidence="7 8">
    <name type="scientific">Brassica napus</name>
    <name type="common">Rape</name>
    <dbReference type="NCBI Taxonomy" id="3708"/>
    <lineage>
        <taxon>Eukaryota</taxon>
        <taxon>Viridiplantae</taxon>
        <taxon>Streptophyta</taxon>
        <taxon>Embryophyta</taxon>
        <taxon>Tracheophyta</taxon>
        <taxon>Spermatophyta</taxon>
        <taxon>Magnoliopsida</taxon>
        <taxon>eudicotyledons</taxon>
        <taxon>Gunneridae</taxon>
        <taxon>Pentapetalae</taxon>
        <taxon>rosids</taxon>
        <taxon>malvids</taxon>
        <taxon>Brassicales</taxon>
        <taxon>Brassicaceae</taxon>
        <taxon>Brassiceae</taxon>
        <taxon>Brassica</taxon>
    </lineage>
</organism>
<evidence type="ECO:0000313" key="7">
    <source>
        <dbReference type="EMBL" id="KAH0915877.1"/>
    </source>
</evidence>
<dbReference type="Gene3D" id="3.40.50.1240">
    <property type="entry name" value="Phosphoglycerate mutase-like"/>
    <property type="match status" value="1"/>
</dbReference>
<dbReference type="InterPro" id="IPR002528">
    <property type="entry name" value="MATE_fam"/>
</dbReference>
<keyword evidence="4 6" id="KW-1133">Transmembrane helix</keyword>
<dbReference type="EMBL" id="JAGKQM010000008">
    <property type="protein sequence ID" value="KAH0915877.1"/>
    <property type="molecule type" value="Genomic_DNA"/>
</dbReference>
<evidence type="ECO:0000256" key="6">
    <source>
        <dbReference type="RuleBase" id="RU004914"/>
    </source>
</evidence>
<feature type="transmembrane region" description="Helical" evidence="6">
    <location>
        <begin position="251"/>
        <end position="270"/>
    </location>
</feature>
<reference evidence="7 8" key="1">
    <citation type="submission" date="2021-05" db="EMBL/GenBank/DDBJ databases">
        <title>Genome Assembly of Synthetic Allotetraploid Brassica napus Reveals Homoeologous Exchanges between Subgenomes.</title>
        <authorList>
            <person name="Davis J.T."/>
        </authorList>
    </citation>
    <scope>NUCLEOTIDE SEQUENCE [LARGE SCALE GENOMIC DNA]</scope>
    <source>
        <strain evidence="8">cv. Da-Ae</strain>
        <tissue evidence="7">Seedling</tissue>
    </source>
</reference>
<comment type="caution">
    <text evidence="6">Lacks conserved residue(s) required for the propagation of feature annotation.</text>
</comment>
<comment type="similarity">
    <text evidence="2 6">Belongs to the multi antimicrobial extrusion (MATE) (TC 2.A.66.1) family.</text>
</comment>
<feature type="transmembrane region" description="Helical" evidence="6">
    <location>
        <begin position="179"/>
        <end position="201"/>
    </location>
</feature>
<comment type="caution">
    <text evidence="7">The sequence shown here is derived from an EMBL/GenBank/DDBJ whole genome shotgun (WGS) entry which is preliminary data.</text>
</comment>
<dbReference type="SMART" id="SM00855">
    <property type="entry name" value="PGAM"/>
    <property type="match status" value="1"/>
</dbReference>
<feature type="transmembrane region" description="Helical" evidence="6">
    <location>
        <begin position="276"/>
        <end position="299"/>
    </location>
</feature>
<keyword evidence="3 6" id="KW-0812">Transmembrane</keyword>
<feature type="transmembrane region" description="Helical" evidence="6">
    <location>
        <begin position="359"/>
        <end position="379"/>
    </location>
</feature>
<evidence type="ECO:0000256" key="2">
    <source>
        <dbReference type="ARBA" id="ARBA00010199"/>
    </source>
</evidence>
<feature type="transmembrane region" description="Helical" evidence="6">
    <location>
        <begin position="465"/>
        <end position="486"/>
    </location>
</feature>
<sequence>MSGWEMESTGSARLVGGNQVSLPLTTTTHHRFAKVKRQGNFQPINDVFAPQAYSLHANPHSVNGVHSGNSRPVDVKRELVMLSLPAIAGQAIDPLTLLMETAYIGRLGSVELGSAAVSMSIFNTISKLFNIPLLSVSTSFVAEDIAKVAAQDLAEEDMHGDRPSQGLPERRQLSSVSTALVLAIGIGIFEALALSLLSGPFLRLMGIQSTSEMFIPARQFLVLRALGAPAYVVSLALQGIFRGFKDTKTPVYCLGIGNLLAVFLFPLFIYQFKMGVAGAAISSVISQYTVTILMILLLNKRVILLPPKLGSLKFGDYLKSGGFVLGRTLSVLMTMTVATSMAARQGAFAMAAHQICMQVWLAVSMLTDALASSGQALIASSASKRDFEGVKEVTTFVLKIGVVTGIALAIVLGMSFSSIAGLFSKDPEVLQIVRKGVLFVAATQPITALAFIFDGLHYGMSDFPYAAWSMMVVGGISSAFMLYAPAGLGLSGVWVGLSMFMGFRMVAGFGRLMWKKGPWWFMHTSDKFGQCCSSAVEVRLLRFWEDMNVKRGDELCSSKYDDNSGTNLASYFIDAWSLVATLKNLSESLSTESKQTAMKDYGACSSQEAETGLWRLRSEPPSIDGYGGRIVTGVSGSQSSSISNNDDVHSSYVLTTPAMEDLCVSLQSARHSFLQTVTGCFDSSSLMTVLTHSATPSTFPHSMHLPFVQGESFLRLQVFKELISISLMDFRLTTSTSFNQGSLSAGYEGSLKNITCLPKGKKILEEKWISLKSSFLEGRIGSQKLMFLIQMALSGCQLTEWNKHSSAKEVMHRTQRDMYVHERNNEGFGPQPLAGAGPSAAPSSKAVKRCELKYDHEPCLVFCREKMEDSSASFVGNRYWVLRHGKSIPNERGLIVSSMENGVLPEYQLAADGVAQAQLAGQSFLKQLEESKISLDKVRICYSPFSRTTHTAKVVAQVLNIPFDSPQCKMMETLRERYFGPTFELKSHDKYPEIWDLDEKDPFMGPEGGESADDVVSRLATAMLSMEAEFQRCAILVVSHGDPLQMLQNIMHSAKQHSGGDLGGLAERIQKSRVASVLSQHRKFALLTGELRPLL</sequence>
<feature type="transmembrane region" description="Helical" evidence="6">
    <location>
        <begin position="221"/>
        <end position="244"/>
    </location>
</feature>
<evidence type="ECO:0000313" key="8">
    <source>
        <dbReference type="Proteomes" id="UP000824890"/>
    </source>
</evidence>
<gene>
    <name evidence="7" type="ORF">HID58_030323</name>
</gene>
<dbReference type="PANTHER" id="PTHR42893">
    <property type="entry name" value="PROTEIN DETOXIFICATION 44, CHLOROPLASTIC-RELATED"/>
    <property type="match status" value="1"/>
</dbReference>
<comment type="subcellular location">
    <subcellularLocation>
        <location evidence="1">Membrane</location>
        <topology evidence="1">Multi-pass membrane protein</topology>
    </subcellularLocation>
</comment>
<evidence type="ECO:0000256" key="1">
    <source>
        <dbReference type="ARBA" id="ARBA00004141"/>
    </source>
</evidence>
<dbReference type="InterPro" id="IPR029033">
    <property type="entry name" value="His_PPase_superfam"/>
</dbReference>